<dbReference type="InterPro" id="IPR014721">
    <property type="entry name" value="Ribsml_uS5_D2-typ_fold_subgr"/>
</dbReference>
<dbReference type="InterPro" id="IPR000100">
    <property type="entry name" value="RNase_P"/>
</dbReference>
<dbReference type="AlphaFoldDB" id="A0A9X1X0E0"/>
<dbReference type="EMBL" id="JALJEJ010000002">
    <property type="protein sequence ID" value="MCJ8208932.1"/>
    <property type="molecule type" value="Genomic_DNA"/>
</dbReference>
<dbReference type="Gene3D" id="3.30.230.10">
    <property type="match status" value="1"/>
</dbReference>
<organism evidence="8 9">
    <name type="scientific">Mucilaginibacter straminoryzae</name>
    <dbReference type="NCBI Taxonomy" id="2932774"/>
    <lineage>
        <taxon>Bacteria</taxon>
        <taxon>Pseudomonadati</taxon>
        <taxon>Bacteroidota</taxon>
        <taxon>Sphingobacteriia</taxon>
        <taxon>Sphingobacteriales</taxon>
        <taxon>Sphingobacteriaceae</taxon>
        <taxon>Mucilaginibacter</taxon>
    </lineage>
</organism>
<comment type="subunit">
    <text evidence="7">Consists of a catalytic RNA component (M1 or rnpB) and a protein subunit.</text>
</comment>
<dbReference type="HAMAP" id="MF_00227">
    <property type="entry name" value="RNase_P"/>
    <property type="match status" value="1"/>
</dbReference>
<dbReference type="InterPro" id="IPR020539">
    <property type="entry name" value="RNase_P_CS"/>
</dbReference>
<comment type="similarity">
    <text evidence="7">Belongs to the RnpA family.</text>
</comment>
<dbReference type="PANTHER" id="PTHR33992:SF1">
    <property type="entry name" value="RIBONUCLEASE P PROTEIN COMPONENT"/>
    <property type="match status" value="1"/>
</dbReference>
<reference evidence="8" key="1">
    <citation type="submission" date="2022-04" db="EMBL/GenBank/DDBJ databases">
        <title>Mucilaginibacter sp. RS28 isolated from freshwater.</title>
        <authorList>
            <person name="Ko S.-R."/>
        </authorList>
    </citation>
    <scope>NUCLEOTIDE SEQUENCE</scope>
    <source>
        <strain evidence="8">RS28</strain>
    </source>
</reference>
<dbReference type="SUPFAM" id="SSF54211">
    <property type="entry name" value="Ribosomal protein S5 domain 2-like"/>
    <property type="match status" value="1"/>
</dbReference>
<keyword evidence="2 7" id="KW-0819">tRNA processing</keyword>
<dbReference type="PANTHER" id="PTHR33992">
    <property type="entry name" value="RIBONUCLEASE P PROTEIN COMPONENT"/>
    <property type="match status" value="1"/>
</dbReference>
<dbReference type="GO" id="GO:0001682">
    <property type="term" value="P:tRNA 5'-leader removal"/>
    <property type="evidence" value="ECO:0007669"/>
    <property type="project" value="UniProtKB-UniRule"/>
</dbReference>
<dbReference type="RefSeq" id="WP_245128767.1">
    <property type="nucleotide sequence ID" value="NZ_JALJEJ010000002.1"/>
</dbReference>
<evidence type="ECO:0000256" key="6">
    <source>
        <dbReference type="ARBA" id="ARBA00022884"/>
    </source>
</evidence>
<evidence type="ECO:0000256" key="7">
    <source>
        <dbReference type="HAMAP-Rule" id="MF_00227"/>
    </source>
</evidence>
<dbReference type="EC" id="3.1.26.5" evidence="7"/>
<dbReference type="GO" id="GO:0004526">
    <property type="term" value="F:ribonuclease P activity"/>
    <property type="evidence" value="ECO:0007669"/>
    <property type="project" value="UniProtKB-UniRule"/>
</dbReference>
<keyword evidence="6 7" id="KW-0694">RNA-binding</keyword>
<dbReference type="GO" id="GO:0042781">
    <property type="term" value="F:3'-tRNA processing endoribonuclease activity"/>
    <property type="evidence" value="ECO:0007669"/>
    <property type="project" value="TreeGrafter"/>
</dbReference>
<comment type="catalytic activity">
    <reaction evidence="7">
        <text>Endonucleolytic cleavage of RNA, removing 5'-extranucleotides from tRNA precursor.</text>
        <dbReference type="EC" id="3.1.26.5"/>
    </reaction>
</comment>
<evidence type="ECO:0000256" key="1">
    <source>
        <dbReference type="ARBA" id="ARBA00002663"/>
    </source>
</evidence>
<dbReference type="GO" id="GO:0000049">
    <property type="term" value="F:tRNA binding"/>
    <property type="evidence" value="ECO:0007669"/>
    <property type="project" value="UniProtKB-UniRule"/>
</dbReference>
<evidence type="ECO:0000313" key="8">
    <source>
        <dbReference type="EMBL" id="MCJ8208932.1"/>
    </source>
</evidence>
<dbReference type="GO" id="GO:0030677">
    <property type="term" value="C:ribonuclease P complex"/>
    <property type="evidence" value="ECO:0007669"/>
    <property type="project" value="TreeGrafter"/>
</dbReference>
<comment type="function">
    <text evidence="1 7">RNaseP catalyzes the removal of the 5'-leader sequence from pre-tRNA to produce the mature 5'-terminus. It can also cleave other RNA substrates such as 4.5S RNA. The protein component plays an auxiliary but essential role in vivo by binding to the 5'-leader sequence and broadening the substrate specificity of the ribozyme.</text>
</comment>
<evidence type="ECO:0000256" key="5">
    <source>
        <dbReference type="ARBA" id="ARBA00022801"/>
    </source>
</evidence>
<dbReference type="InterPro" id="IPR020568">
    <property type="entry name" value="Ribosomal_Su5_D2-typ_SF"/>
</dbReference>
<dbReference type="Pfam" id="PF00825">
    <property type="entry name" value="Ribonuclease_P"/>
    <property type="match status" value="1"/>
</dbReference>
<comment type="caution">
    <text evidence="8">The sequence shown here is derived from an EMBL/GenBank/DDBJ whole genome shotgun (WGS) entry which is preliminary data.</text>
</comment>
<proteinExistence type="inferred from homology"/>
<accession>A0A9X1X0E0</accession>
<dbReference type="Proteomes" id="UP001139450">
    <property type="component" value="Unassembled WGS sequence"/>
</dbReference>
<gene>
    <name evidence="7" type="primary">rnpA</name>
    <name evidence="8" type="ORF">MUY27_04375</name>
</gene>
<sequence length="135" mass="15889">MYTFKKEERLRNKKLLDELFHKGSSFLCYPFRVSYLVTALPPGDYPVQVVFPVARKRFKRAVQRNQIRRRIKEAYRLNKQQYLYQSLGQSEVTLVLSLSYVGKEILPYQTIEKKLLKVFLQLTDMISHGQGAANN</sequence>
<evidence type="ECO:0000256" key="2">
    <source>
        <dbReference type="ARBA" id="ARBA00022694"/>
    </source>
</evidence>
<keyword evidence="9" id="KW-1185">Reference proteome</keyword>
<evidence type="ECO:0000256" key="3">
    <source>
        <dbReference type="ARBA" id="ARBA00022722"/>
    </source>
</evidence>
<evidence type="ECO:0000256" key="4">
    <source>
        <dbReference type="ARBA" id="ARBA00022759"/>
    </source>
</evidence>
<name>A0A9X1X0E0_9SPHI</name>
<dbReference type="PROSITE" id="PS00648">
    <property type="entry name" value="RIBONUCLEASE_P"/>
    <property type="match status" value="1"/>
</dbReference>
<keyword evidence="3 7" id="KW-0540">Nuclease</keyword>
<evidence type="ECO:0000313" key="9">
    <source>
        <dbReference type="Proteomes" id="UP001139450"/>
    </source>
</evidence>
<keyword evidence="4 7" id="KW-0255">Endonuclease</keyword>
<keyword evidence="5 7" id="KW-0378">Hydrolase</keyword>
<protein>
    <recommendedName>
        <fullName evidence="7">Ribonuclease P protein component</fullName>
        <shortName evidence="7">RNase P protein</shortName>
        <shortName evidence="7">RNaseP protein</shortName>
        <ecNumber evidence="7">3.1.26.5</ecNumber>
    </recommendedName>
    <alternativeName>
        <fullName evidence="7">Protein C5</fullName>
    </alternativeName>
</protein>